<sequence length="562" mass="61212">MNIHRILLISTAFLFAPREVTGSILNRNSKLCTSSDSCWPDSPAWIQLNASVSGHLVRSLPAAAPCHDPYYDADACAIASKSWGDSIWRSNQPGGYQDTAWENGDEPCYIDQPRNVTCQQGLVPIYTVAAESVQDIREAVKFAAKYHLRTRIKGAAHEFLGRSSGEGSFGIQTIKLKGITFNDTFVPDGCDATSQATVTVGAGEHFYDLNKQCDARRVVAVTGTSNTVGAAGGWLLGGGHSSLSPLYGLGVDNVLEFKVVTSDGQVRIANECQNPDLFWALRGGGSGFAVTTSATYKTHPYITSVLGLHMVINTTSDIYPTFLKTYAMLQPTLSDKGFSGYTSSSAPTTSMDLLQYNSDGNITKANMTFAPLFDLAAKNPDKMQISTLFGIVPSYFSIFPNSTEEGGAPLIIGSRLFPRSMFESEEQSEALARFFAQNNLNTTWHLVGGGKVNEPSPSDMGLNPSWRNALHHILIADSWESDTPIPERNAKRKRLTDNVQKMAAALVPNMGSYVNEADRGEPNWQTTFWGDNYARLLDIKMKYDPTGVLTCEKCVGYDVFGS</sequence>
<evidence type="ECO:0000259" key="4">
    <source>
        <dbReference type="PROSITE" id="PS51387"/>
    </source>
</evidence>
<organism evidence="5 6">
    <name type="scientific">Botryobasidium botryosum (strain FD-172 SS1)</name>
    <dbReference type="NCBI Taxonomy" id="930990"/>
    <lineage>
        <taxon>Eukaryota</taxon>
        <taxon>Fungi</taxon>
        <taxon>Dikarya</taxon>
        <taxon>Basidiomycota</taxon>
        <taxon>Agaricomycotina</taxon>
        <taxon>Agaricomycetes</taxon>
        <taxon>Cantharellales</taxon>
        <taxon>Botryobasidiaceae</taxon>
        <taxon>Botryobasidium</taxon>
    </lineage>
</organism>
<dbReference type="PANTHER" id="PTHR13878">
    <property type="entry name" value="GULONOLACTONE OXIDASE"/>
    <property type="match status" value="1"/>
</dbReference>
<reference evidence="6" key="1">
    <citation type="journal article" date="2014" name="Proc. Natl. Acad. Sci. U.S.A.">
        <title>Extensive sampling of basidiomycete genomes demonstrates inadequacy of the white-rot/brown-rot paradigm for wood decay fungi.</title>
        <authorList>
            <person name="Riley R."/>
            <person name="Salamov A.A."/>
            <person name="Brown D.W."/>
            <person name="Nagy L.G."/>
            <person name="Floudas D."/>
            <person name="Held B.W."/>
            <person name="Levasseur A."/>
            <person name="Lombard V."/>
            <person name="Morin E."/>
            <person name="Otillar R."/>
            <person name="Lindquist E.A."/>
            <person name="Sun H."/>
            <person name="LaButti K.M."/>
            <person name="Schmutz J."/>
            <person name="Jabbour D."/>
            <person name="Luo H."/>
            <person name="Baker S.E."/>
            <person name="Pisabarro A.G."/>
            <person name="Walton J.D."/>
            <person name="Blanchette R.A."/>
            <person name="Henrissat B."/>
            <person name="Martin F."/>
            <person name="Cullen D."/>
            <person name="Hibbett D.S."/>
            <person name="Grigoriev I.V."/>
        </authorList>
    </citation>
    <scope>NUCLEOTIDE SEQUENCE [LARGE SCALE GENOMIC DNA]</scope>
    <source>
        <strain evidence="6">FD-172 SS1</strain>
    </source>
</reference>
<feature type="signal peptide" evidence="3">
    <location>
        <begin position="1"/>
        <end position="22"/>
    </location>
</feature>
<proteinExistence type="inferred from homology"/>
<dbReference type="InterPro" id="IPR036318">
    <property type="entry name" value="FAD-bd_PCMH-like_sf"/>
</dbReference>
<comment type="similarity">
    <text evidence="1">Belongs to the oxygen-dependent FAD-linked oxidoreductase family.</text>
</comment>
<dbReference type="Pfam" id="PF08031">
    <property type="entry name" value="BBE"/>
    <property type="match status" value="1"/>
</dbReference>
<keyword evidence="3" id="KW-0732">Signal</keyword>
<dbReference type="PROSITE" id="PS51387">
    <property type="entry name" value="FAD_PCMH"/>
    <property type="match status" value="1"/>
</dbReference>
<evidence type="ECO:0000256" key="3">
    <source>
        <dbReference type="SAM" id="SignalP"/>
    </source>
</evidence>
<dbReference type="Pfam" id="PF01565">
    <property type="entry name" value="FAD_binding_4"/>
    <property type="match status" value="1"/>
</dbReference>
<dbReference type="InterPro" id="IPR006094">
    <property type="entry name" value="Oxid_FAD_bind_N"/>
</dbReference>
<feature type="chain" id="PRO_5001641501" description="FAD-binding PCMH-type domain-containing protein" evidence="3">
    <location>
        <begin position="23"/>
        <end position="562"/>
    </location>
</feature>
<evidence type="ECO:0000313" key="6">
    <source>
        <dbReference type="Proteomes" id="UP000027195"/>
    </source>
</evidence>
<gene>
    <name evidence="5" type="ORF">BOTBODRAFT_174716</name>
</gene>
<evidence type="ECO:0000256" key="1">
    <source>
        <dbReference type="ARBA" id="ARBA00005466"/>
    </source>
</evidence>
<dbReference type="OrthoDB" id="9983560at2759"/>
<feature type="domain" description="FAD-binding PCMH-type" evidence="4">
    <location>
        <begin position="120"/>
        <end position="301"/>
    </location>
</feature>
<evidence type="ECO:0000313" key="5">
    <source>
        <dbReference type="EMBL" id="KDQ14537.1"/>
    </source>
</evidence>
<dbReference type="AlphaFoldDB" id="A0A067MRN2"/>
<dbReference type="Gene3D" id="3.30.465.10">
    <property type="match status" value="2"/>
</dbReference>
<dbReference type="GO" id="GO:0071949">
    <property type="term" value="F:FAD binding"/>
    <property type="evidence" value="ECO:0007669"/>
    <property type="project" value="InterPro"/>
</dbReference>
<dbReference type="InterPro" id="IPR016166">
    <property type="entry name" value="FAD-bd_PCMH"/>
</dbReference>
<dbReference type="InParanoid" id="A0A067MRN2"/>
<dbReference type="InterPro" id="IPR016169">
    <property type="entry name" value="FAD-bd_PCMH_sub2"/>
</dbReference>
<evidence type="ECO:0000256" key="2">
    <source>
        <dbReference type="ARBA" id="ARBA00023002"/>
    </source>
</evidence>
<dbReference type="InterPro" id="IPR012951">
    <property type="entry name" value="BBE"/>
</dbReference>
<protein>
    <recommendedName>
        <fullName evidence="4">FAD-binding PCMH-type domain-containing protein</fullName>
    </recommendedName>
</protein>
<accession>A0A067MRN2</accession>
<dbReference type="STRING" id="930990.A0A067MRN2"/>
<keyword evidence="2" id="KW-0560">Oxidoreductase</keyword>
<dbReference type="EMBL" id="KL198037">
    <property type="protein sequence ID" value="KDQ14537.1"/>
    <property type="molecule type" value="Genomic_DNA"/>
</dbReference>
<dbReference type="SUPFAM" id="SSF56176">
    <property type="entry name" value="FAD-binding/transporter-associated domain-like"/>
    <property type="match status" value="1"/>
</dbReference>
<name>A0A067MRN2_BOTB1</name>
<dbReference type="InterPro" id="IPR050432">
    <property type="entry name" value="FAD-linked_Oxidoreductases_BP"/>
</dbReference>
<dbReference type="HOGENOM" id="CLU_018354_4_4_1"/>
<dbReference type="Gene3D" id="3.40.462.20">
    <property type="match status" value="1"/>
</dbReference>
<dbReference type="Proteomes" id="UP000027195">
    <property type="component" value="Unassembled WGS sequence"/>
</dbReference>
<dbReference type="GO" id="GO:0016491">
    <property type="term" value="F:oxidoreductase activity"/>
    <property type="evidence" value="ECO:0007669"/>
    <property type="project" value="UniProtKB-KW"/>
</dbReference>
<dbReference type="PANTHER" id="PTHR13878:SF91">
    <property type="entry name" value="FAD BINDING DOMAIN PROTEIN (AFU_ORTHOLOGUE AFUA_6G12070)-RELATED"/>
    <property type="match status" value="1"/>
</dbReference>
<keyword evidence="6" id="KW-1185">Reference proteome</keyword>